<evidence type="ECO:0000313" key="2">
    <source>
        <dbReference type="Proteomes" id="UP000838412"/>
    </source>
</evidence>
<evidence type="ECO:0000313" key="1">
    <source>
        <dbReference type="EMBL" id="CAH1228157.1"/>
    </source>
</evidence>
<dbReference type="EMBL" id="OV696686">
    <property type="protein sequence ID" value="CAH1228157.1"/>
    <property type="molecule type" value="Genomic_DNA"/>
</dbReference>
<dbReference type="Proteomes" id="UP000838412">
    <property type="component" value="Chromosome 1"/>
</dbReference>
<name>A0A8J9VXM9_BRALA</name>
<keyword evidence="2" id="KW-1185">Reference proteome</keyword>
<protein>
    <submittedName>
        <fullName evidence="1">Hypp197 protein</fullName>
    </submittedName>
</protein>
<reference evidence="1" key="1">
    <citation type="submission" date="2022-01" db="EMBL/GenBank/DDBJ databases">
        <authorList>
            <person name="Braso-Vives M."/>
        </authorList>
    </citation>
    <scope>NUCLEOTIDE SEQUENCE</scope>
</reference>
<dbReference type="AlphaFoldDB" id="A0A8J9VXM9"/>
<sequence length="72" mass="7831">MKIRNTTCSVDNGYNLTSAKHYGRTDIRIAWIAFSGAEGIFLQAASGQTALRSLREVHPWPSCGFMGPVGSE</sequence>
<gene>
    <name evidence="1" type="primary">Hypp197</name>
    <name evidence="1" type="ORF">BLAG_LOCUS614</name>
</gene>
<organism evidence="1 2">
    <name type="scientific">Branchiostoma lanceolatum</name>
    <name type="common">Common lancelet</name>
    <name type="synonym">Amphioxus lanceolatum</name>
    <dbReference type="NCBI Taxonomy" id="7740"/>
    <lineage>
        <taxon>Eukaryota</taxon>
        <taxon>Metazoa</taxon>
        <taxon>Chordata</taxon>
        <taxon>Cephalochordata</taxon>
        <taxon>Leptocardii</taxon>
        <taxon>Amphioxiformes</taxon>
        <taxon>Branchiostomatidae</taxon>
        <taxon>Branchiostoma</taxon>
    </lineage>
</organism>
<proteinExistence type="predicted"/>
<accession>A0A8J9VXM9</accession>